<dbReference type="Gene3D" id="1.25.40.10">
    <property type="entry name" value="Tetratricopeptide repeat domain"/>
    <property type="match status" value="1"/>
</dbReference>
<dbReference type="GO" id="GO:0055087">
    <property type="term" value="C:Ski complex"/>
    <property type="evidence" value="ECO:0007669"/>
    <property type="project" value="InterPro"/>
</dbReference>
<organism evidence="3 4">
    <name type="scientific">Fusarium flagelliforme</name>
    <dbReference type="NCBI Taxonomy" id="2675880"/>
    <lineage>
        <taxon>Eukaryota</taxon>
        <taxon>Fungi</taxon>
        <taxon>Dikarya</taxon>
        <taxon>Ascomycota</taxon>
        <taxon>Pezizomycotina</taxon>
        <taxon>Sordariomycetes</taxon>
        <taxon>Hypocreomycetidae</taxon>
        <taxon>Hypocreales</taxon>
        <taxon>Nectriaceae</taxon>
        <taxon>Fusarium</taxon>
        <taxon>Fusarium incarnatum-equiseti species complex</taxon>
    </lineage>
</organism>
<evidence type="ECO:0000313" key="3">
    <source>
        <dbReference type="EMBL" id="RFN48189.1"/>
    </source>
</evidence>
<feature type="non-terminal residue" evidence="3">
    <location>
        <position position="217"/>
    </location>
</feature>
<keyword evidence="2" id="KW-0802">TPR repeat</keyword>
<evidence type="ECO:0000256" key="2">
    <source>
        <dbReference type="ARBA" id="ARBA00022803"/>
    </source>
</evidence>
<proteinExistence type="predicted"/>
<dbReference type="EMBL" id="PXXK01000219">
    <property type="protein sequence ID" value="RFN48189.1"/>
    <property type="molecule type" value="Genomic_DNA"/>
</dbReference>
<dbReference type="Pfam" id="PF18833">
    <property type="entry name" value="TPR_22"/>
    <property type="match status" value="1"/>
</dbReference>
<gene>
    <name evidence="3" type="ORF">FIE12Z_7640</name>
</gene>
<dbReference type="GO" id="GO:0006401">
    <property type="term" value="P:RNA catabolic process"/>
    <property type="evidence" value="ECO:0007669"/>
    <property type="project" value="InterPro"/>
</dbReference>
<keyword evidence="1" id="KW-0677">Repeat</keyword>
<comment type="caution">
    <text evidence="3">The sequence shown here is derived from an EMBL/GenBank/DDBJ whole genome shotgun (WGS) entry which is preliminary data.</text>
</comment>
<dbReference type="InterPro" id="IPR011990">
    <property type="entry name" value="TPR-like_helical_dom_sf"/>
</dbReference>
<dbReference type="AlphaFoldDB" id="A0A395MM62"/>
<evidence type="ECO:0000256" key="1">
    <source>
        <dbReference type="ARBA" id="ARBA00022737"/>
    </source>
</evidence>
<dbReference type="Proteomes" id="UP000265631">
    <property type="component" value="Unassembled WGS sequence"/>
</dbReference>
<dbReference type="SUPFAM" id="SSF48452">
    <property type="entry name" value="TPR-like"/>
    <property type="match status" value="1"/>
</dbReference>
<dbReference type="Pfam" id="PF14559">
    <property type="entry name" value="TPR_19"/>
    <property type="match status" value="1"/>
</dbReference>
<reference evidence="3 4" key="1">
    <citation type="journal article" date="2018" name="PLoS Pathog.">
        <title>Evolution of structural diversity of trichothecenes, a family of toxins produced by plant pathogenic and entomopathogenic fungi.</title>
        <authorList>
            <person name="Proctor R.H."/>
            <person name="McCormick S.P."/>
            <person name="Kim H.S."/>
            <person name="Cardoza R.E."/>
            <person name="Stanley A.M."/>
            <person name="Lindo L."/>
            <person name="Kelly A."/>
            <person name="Brown D.W."/>
            <person name="Lee T."/>
            <person name="Vaughan M.M."/>
            <person name="Alexander N.J."/>
            <person name="Busman M."/>
            <person name="Gutierrez S."/>
        </authorList>
    </citation>
    <scope>NUCLEOTIDE SEQUENCE [LARGE SCALE GENOMIC DNA]</scope>
    <source>
        <strain evidence="3 4">NRRL 13405</strain>
    </source>
</reference>
<dbReference type="PANTHER" id="PTHR15704:SF7">
    <property type="entry name" value="SUPERKILLER COMPLEX PROTEIN 3"/>
    <property type="match status" value="1"/>
</dbReference>
<dbReference type="InterPro" id="IPR040962">
    <property type="entry name" value="TPR_22"/>
</dbReference>
<dbReference type="InterPro" id="IPR039226">
    <property type="entry name" value="Ski3/TTC37"/>
</dbReference>
<keyword evidence="4" id="KW-1185">Reference proteome</keyword>
<name>A0A395MM62_9HYPO</name>
<accession>A0A395MM62</accession>
<protein>
    <submittedName>
        <fullName evidence="3">Superkiller protein 3</fullName>
    </submittedName>
</protein>
<dbReference type="STRING" id="2594813.A0A395MM62"/>
<sequence length="217" mass="25151">MSGTKAALKGINDAIRQQKFDDAVSKAQELLEKDSKNYQAHIFLAFALDKKDRLDQAQETYRSATWLRPQEAQAWQGLIKLFEKQNNRKLTDYQQAVVNLAQIYRDADDMYKAQDVVDKFVDFARVKGDDIQYAEALSIQLPESPLYPVLEGRFPHPARTYETIALILEKYEKHRINTLIGERRTKLGAKLSEVTLDAKREVYSQSKLEHIYRQLIN</sequence>
<evidence type="ECO:0000313" key="4">
    <source>
        <dbReference type="Proteomes" id="UP000265631"/>
    </source>
</evidence>
<dbReference type="PANTHER" id="PTHR15704">
    <property type="entry name" value="SUPERKILLER 3 PROTEIN-RELATED"/>
    <property type="match status" value="1"/>
</dbReference>